<evidence type="ECO:0000313" key="3">
    <source>
        <dbReference type="EMBL" id="SDJ64190.1"/>
    </source>
</evidence>
<dbReference type="InterPro" id="IPR011006">
    <property type="entry name" value="CheY-like_superfamily"/>
</dbReference>
<keyword evidence="1" id="KW-0597">Phosphoprotein</keyword>
<organism evidence="3 4">
    <name type="scientific">Natronorubrum texcoconense</name>
    <dbReference type="NCBI Taxonomy" id="1095776"/>
    <lineage>
        <taxon>Archaea</taxon>
        <taxon>Methanobacteriati</taxon>
        <taxon>Methanobacteriota</taxon>
        <taxon>Stenosarchaea group</taxon>
        <taxon>Halobacteria</taxon>
        <taxon>Halobacteriales</taxon>
        <taxon>Natrialbaceae</taxon>
        <taxon>Natronorubrum</taxon>
    </lineage>
</organism>
<dbReference type="PANTHER" id="PTHR44520">
    <property type="entry name" value="RESPONSE REGULATOR RCP1-RELATED"/>
    <property type="match status" value="1"/>
</dbReference>
<dbReference type="OrthoDB" id="3369at2157"/>
<feature type="domain" description="Response regulatory" evidence="2">
    <location>
        <begin position="13"/>
        <end position="138"/>
    </location>
</feature>
<sequence>MSDSSSHPTRPAELLLIEDNPGDARLVEEALRDCPNPNRLHVVSDGDEAMDFLYRRGDHAAAPRPDLVLLDWNIPRTSGETVLTEVKGDPDLKHIPVTVLTGSKDEGDVVRSYEKHANACLHKAVEPGEFMDTIGVYTDFWLSVAKLPAGVESS</sequence>
<dbReference type="AlphaFoldDB" id="A0A1G8VGB3"/>
<dbReference type="InterPro" id="IPR001789">
    <property type="entry name" value="Sig_transdc_resp-reg_receiver"/>
</dbReference>
<dbReference type="CDD" id="cd17557">
    <property type="entry name" value="REC_Rcp-like"/>
    <property type="match status" value="1"/>
</dbReference>
<gene>
    <name evidence="3" type="ORF">SAMN04515672_1295</name>
</gene>
<dbReference type="GO" id="GO:0000160">
    <property type="term" value="P:phosphorelay signal transduction system"/>
    <property type="evidence" value="ECO:0007669"/>
    <property type="project" value="InterPro"/>
</dbReference>
<dbReference type="RefSeq" id="WP_090303721.1">
    <property type="nucleotide sequence ID" value="NZ_FNFE01000001.1"/>
</dbReference>
<evidence type="ECO:0000259" key="2">
    <source>
        <dbReference type="PROSITE" id="PS50110"/>
    </source>
</evidence>
<dbReference type="Gene3D" id="3.40.50.2300">
    <property type="match status" value="1"/>
</dbReference>
<dbReference type="STRING" id="1095776.SAMN04515672_1295"/>
<reference evidence="4" key="1">
    <citation type="submission" date="2016-10" db="EMBL/GenBank/DDBJ databases">
        <authorList>
            <person name="Varghese N."/>
            <person name="Submissions S."/>
        </authorList>
    </citation>
    <scope>NUCLEOTIDE SEQUENCE [LARGE SCALE GENOMIC DNA]</scope>
    <source>
        <strain evidence="4">B4,CECT 8067,JCM 17497</strain>
    </source>
</reference>
<dbReference type="InterPro" id="IPR052893">
    <property type="entry name" value="TCS_response_regulator"/>
</dbReference>
<evidence type="ECO:0000256" key="1">
    <source>
        <dbReference type="PROSITE-ProRule" id="PRU00169"/>
    </source>
</evidence>
<protein>
    <submittedName>
        <fullName evidence="3">Response regulator receiver domain-containing protein</fullName>
    </submittedName>
</protein>
<accession>A0A1G8VGB3</accession>
<dbReference type="SUPFAM" id="SSF52172">
    <property type="entry name" value="CheY-like"/>
    <property type="match status" value="1"/>
</dbReference>
<feature type="modified residue" description="4-aspartylphosphate" evidence="1">
    <location>
        <position position="71"/>
    </location>
</feature>
<dbReference type="PANTHER" id="PTHR44520:SF2">
    <property type="entry name" value="RESPONSE REGULATOR RCP1"/>
    <property type="match status" value="1"/>
</dbReference>
<proteinExistence type="predicted"/>
<evidence type="ECO:0000313" key="4">
    <source>
        <dbReference type="Proteomes" id="UP000198882"/>
    </source>
</evidence>
<keyword evidence="4" id="KW-1185">Reference proteome</keyword>
<dbReference type="EMBL" id="FNFE01000001">
    <property type="protein sequence ID" value="SDJ64190.1"/>
    <property type="molecule type" value="Genomic_DNA"/>
</dbReference>
<dbReference type="Pfam" id="PF00072">
    <property type="entry name" value="Response_reg"/>
    <property type="match status" value="1"/>
</dbReference>
<dbReference type="PROSITE" id="PS50110">
    <property type="entry name" value="RESPONSE_REGULATORY"/>
    <property type="match status" value="1"/>
</dbReference>
<name>A0A1G8VGB3_9EURY</name>
<dbReference type="Proteomes" id="UP000198882">
    <property type="component" value="Unassembled WGS sequence"/>
</dbReference>
<dbReference type="SMART" id="SM00448">
    <property type="entry name" value="REC"/>
    <property type="match status" value="1"/>
</dbReference>